<reference evidence="3 4" key="1">
    <citation type="submission" date="2016-10" db="EMBL/GenBank/DDBJ databases">
        <authorList>
            <person name="de Groot N.N."/>
        </authorList>
    </citation>
    <scope>NUCLEOTIDE SEQUENCE [LARGE SCALE GENOMIC DNA]</scope>
    <source>
        <strain evidence="3 4">DSM 16957</strain>
    </source>
</reference>
<keyword evidence="4" id="KW-1185">Reference proteome</keyword>
<sequence>MLALLLATAVSGCALRAPATGAPSHPKLTPVAAVELETTALDPPAEALRFFDAMAIRIVAGERAQFVAGDNRAGYYEGWTHGYRGGVGYRIGELSLYEDRASFVGGQRLPREAAGSETLYPFGHCVEHARARDCLLLHTGAAALSLRLETDEAAELALMPLWSRAVSGYRIERVEELLLLVPPAPTPEDGHPDWIALSADASFKVELTPTLSTADAAVLEVPAGSGSRRLPGRDAQSALSAGPVTAVLAEAEQGDAVPLRLHRATPGRRLTVHIAYADSREQALQSARALAAEDSWQRQIELQHQRLGRAVLSTPDADFNRALRWAQASAHSFVVQQYGPGIWAGLPWFRDNWGRDTFIALPGTLLVSGRFEEARAVLDAFAARQQRDPTSADYGRVPNRVATNQPTIYNTVDGTPWLLRAGLEYVRYSGDVGFADRLIDLARLYFDGAQRHLDGEGLLRHADADTWMDARVYENGPAWSPRGDRAVEIQALWITALESAAELAEARGQGSEAAHWRAQAQRARSAVLKRFVLGGRVADRLRPDGSADLARRPNALMLISVPWAPILDAQAEARLLRDSVEHLLFPYGIASLEPAHPWFHPRHEALRHGQPELHHKDSAYHNGTVWGWNAGFAITALTRHGQQELAWRLTRELARQILEDGTRGGMSELLDAALGEDGTPVPSGTYAQSWSVAEFARNAWQDYLGVRPDLLRNTLRFVPALPPAWTETQARIPFGASETLGLRVEQQQGTQHWRFNGAAQPARRIELDLLRIDGGRVRVGFALGSAARELVWNGREARLDGAPMEQTEVLGSTQALLQGLDFATPPSADPARYPMTREVDGLRRRILDAAKASESPR</sequence>
<evidence type="ECO:0000313" key="3">
    <source>
        <dbReference type="EMBL" id="SDD94446.1"/>
    </source>
</evidence>
<dbReference type="STRING" id="265719.SAMN04488509_11153"/>
<dbReference type="InterPro" id="IPR010401">
    <property type="entry name" value="AGL/Gdb1"/>
</dbReference>
<accession>A0A1G6YXZ4</accession>
<dbReference type="PANTHER" id="PTHR10569:SF2">
    <property type="entry name" value="GLYCOGEN DEBRANCHING ENZYME"/>
    <property type="match status" value="1"/>
</dbReference>
<dbReference type="EMBL" id="FNAG01000011">
    <property type="protein sequence ID" value="SDD94446.1"/>
    <property type="molecule type" value="Genomic_DNA"/>
</dbReference>
<dbReference type="PANTHER" id="PTHR10569">
    <property type="entry name" value="GLYCOGEN DEBRANCHING ENZYME"/>
    <property type="match status" value="1"/>
</dbReference>
<feature type="signal peptide" evidence="1">
    <location>
        <begin position="1"/>
        <end position="19"/>
    </location>
</feature>
<dbReference type="GO" id="GO:0004135">
    <property type="term" value="F:amylo-alpha-1,6-glucosidase activity"/>
    <property type="evidence" value="ECO:0007669"/>
    <property type="project" value="InterPro"/>
</dbReference>
<keyword evidence="1" id="KW-0732">Signal</keyword>
<feature type="chain" id="PRO_5011591505" evidence="1">
    <location>
        <begin position="20"/>
        <end position="857"/>
    </location>
</feature>
<dbReference type="Proteomes" id="UP000199603">
    <property type="component" value="Unassembled WGS sequence"/>
</dbReference>
<evidence type="ECO:0000256" key="1">
    <source>
        <dbReference type="SAM" id="SignalP"/>
    </source>
</evidence>
<dbReference type="Gene3D" id="1.50.10.10">
    <property type="match status" value="1"/>
</dbReference>
<dbReference type="InterPro" id="IPR008928">
    <property type="entry name" value="6-hairpin_glycosidase_sf"/>
</dbReference>
<dbReference type="GO" id="GO:0004134">
    <property type="term" value="F:4-alpha-glucanotransferase activity"/>
    <property type="evidence" value="ECO:0007669"/>
    <property type="project" value="InterPro"/>
</dbReference>
<evidence type="ECO:0000313" key="4">
    <source>
        <dbReference type="Proteomes" id="UP000199603"/>
    </source>
</evidence>
<dbReference type="InterPro" id="IPR032790">
    <property type="entry name" value="GDE_C"/>
</dbReference>
<proteinExistence type="predicted"/>
<feature type="domain" description="Glycogen debranching enzyme C-terminal" evidence="2">
    <location>
        <begin position="330"/>
        <end position="696"/>
    </location>
</feature>
<protein>
    <submittedName>
        <fullName evidence="3">Glycogen debranching enzyme, putative</fullName>
    </submittedName>
</protein>
<evidence type="ECO:0000259" key="2">
    <source>
        <dbReference type="Pfam" id="PF06202"/>
    </source>
</evidence>
<dbReference type="AlphaFoldDB" id="A0A1G6YXZ4"/>
<dbReference type="InterPro" id="IPR012341">
    <property type="entry name" value="6hp_glycosidase-like_sf"/>
</dbReference>
<dbReference type="SUPFAM" id="SSF48208">
    <property type="entry name" value="Six-hairpin glycosidases"/>
    <property type="match status" value="1"/>
</dbReference>
<dbReference type="Pfam" id="PF06202">
    <property type="entry name" value="GDE_C"/>
    <property type="match status" value="1"/>
</dbReference>
<organism evidence="3 4">
    <name type="scientific">Aquimonas voraii</name>
    <dbReference type="NCBI Taxonomy" id="265719"/>
    <lineage>
        <taxon>Bacteria</taxon>
        <taxon>Pseudomonadati</taxon>
        <taxon>Pseudomonadota</taxon>
        <taxon>Gammaproteobacteria</taxon>
        <taxon>Lysobacterales</taxon>
        <taxon>Lysobacteraceae</taxon>
        <taxon>Aquimonas</taxon>
    </lineage>
</organism>
<gene>
    <name evidence="3" type="ORF">SAMN04488509_11153</name>
</gene>
<name>A0A1G6YXZ4_9GAMM</name>
<dbReference type="GO" id="GO:0005980">
    <property type="term" value="P:glycogen catabolic process"/>
    <property type="evidence" value="ECO:0007669"/>
    <property type="project" value="InterPro"/>
</dbReference>